<organism evidence="4 5">
    <name type="scientific">Toxoplasma gondii GAB2-2007-GAL-DOM2</name>
    <dbReference type="NCBI Taxonomy" id="1130820"/>
    <lineage>
        <taxon>Eukaryota</taxon>
        <taxon>Sar</taxon>
        <taxon>Alveolata</taxon>
        <taxon>Apicomplexa</taxon>
        <taxon>Conoidasida</taxon>
        <taxon>Coccidia</taxon>
        <taxon>Eucoccidiorida</taxon>
        <taxon>Eimeriorina</taxon>
        <taxon>Sarcocystidae</taxon>
        <taxon>Toxoplasma</taxon>
    </lineage>
</organism>
<keyword evidence="3" id="KW-0472">Membrane</keyword>
<evidence type="ECO:0000256" key="2">
    <source>
        <dbReference type="ARBA" id="ARBA00022692"/>
    </source>
</evidence>
<dbReference type="OrthoDB" id="430505at2759"/>
<evidence type="ECO:0000313" key="4">
    <source>
        <dbReference type="EMBL" id="KFG31967.1"/>
    </source>
</evidence>
<protein>
    <submittedName>
        <fullName evidence="4">Cytochrome C family oxidase subunit II, transmembrane domain protein</fullName>
    </submittedName>
</protein>
<dbReference type="SUPFAM" id="SSF81464">
    <property type="entry name" value="Cytochrome c oxidase subunit II-like, transmembrane region"/>
    <property type="match status" value="1"/>
</dbReference>
<evidence type="ECO:0000256" key="3">
    <source>
        <dbReference type="ARBA" id="ARBA00023136"/>
    </source>
</evidence>
<evidence type="ECO:0000313" key="5">
    <source>
        <dbReference type="Proteomes" id="UP000028837"/>
    </source>
</evidence>
<dbReference type="Proteomes" id="UP000028837">
    <property type="component" value="Unassembled WGS sequence"/>
</dbReference>
<dbReference type="VEuPathDB" id="ToxoDB:TGDOM2_294230"/>
<comment type="subcellular location">
    <subcellularLocation>
        <location evidence="1">Membrane</location>
    </subcellularLocation>
</comment>
<dbReference type="EMBL" id="AHZU02001477">
    <property type="protein sequence ID" value="KFG31967.1"/>
    <property type="molecule type" value="Genomic_DNA"/>
</dbReference>
<proteinExistence type="predicted"/>
<name>A0A086JIJ9_TOXGO</name>
<comment type="caution">
    <text evidence="4">The sequence shown here is derived from an EMBL/GenBank/DDBJ whole genome shotgun (WGS) entry which is preliminary data.</text>
</comment>
<evidence type="ECO:0000256" key="1">
    <source>
        <dbReference type="ARBA" id="ARBA00004370"/>
    </source>
</evidence>
<keyword evidence="2 4" id="KW-0812">Transmembrane</keyword>
<accession>A0A086JIJ9</accession>
<reference evidence="4 5" key="1">
    <citation type="submission" date="2014-02" db="EMBL/GenBank/DDBJ databases">
        <authorList>
            <person name="Sibley D."/>
            <person name="Venepally P."/>
            <person name="Karamycheva S."/>
            <person name="Hadjithomas M."/>
            <person name="Khan A."/>
            <person name="Brunk B."/>
            <person name="Roos D."/>
            <person name="Caler E."/>
            <person name="Lorenzi H."/>
        </authorList>
    </citation>
    <scope>NUCLEOTIDE SEQUENCE [LARGE SCALE GENOMIC DNA]</scope>
    <source>
        <strain evidence="4 5">GAB2-2007-GAL-DOM2</strain>
    </source>
</reference>
<sequence length="108" mass="11951">MAQTPQGQVPIIPSAMHVRDVFSSFFARRSVGNSPHTVSATAGAAGPLQLRRVCAPARTDHPENWRMFMGGHDPASPFAEGLINVHNHNVMWMIFIVSCVMWPLKCRI</sequence>
<gene>
    <name evidence="4" type="ORF">TGDOM2_294230</name>
</gene>
<dbReference type="AlphaFoldDB" id="A0A086JIJ9"/>
<dbReference type="Gene3D" id="1.10.287.90">
    <property type="match status" value="1"/>
</dbReference>
<dbReference type="GO" id="GO:0016020">
    <property type="term" value="C:membrane"/>
    <property type="evidence" value="ECO:0007669"/>
    <property type="project" value="UniProtKB-SubCell"/>
</dbReference>
<dbReference type="InterPro" id="IPR036257">
    <property type="entry name" value="Cyt_c_oxidase_su2_TM_sf"/>
</dbReference>